<dbReference type="Gene3D" id="1.25.40.10">
    <property type="entry name" value="Tetratricopeptide repeat domain"/>
    <property type="match status" value="1"/>
</dbReference>
<dbReference type="EMBL" id="FOFU01000003">
    <property type="protein sequence ID" value="SEQ28117.1"/>
    <property type="molecule type" value="Genomic_DNA"/>
</dbReference>
<dbReference type="SUPFAM" id="SSF48452">
    <property type="entry name" value="TPR-like"/>
    <property type="match status" value="1"/>
</dbReference>
<accession>A0A1H9ER89</accession>
<dbReference type="InterPro" id="IPR011990">
    <property type="entry name" value="TPR-like_helical_dom_sf"/>
</dbReference>
<dbReference type="AlphaFoldDB" id="A0A1H9ER89"/>
<protein>
    <recommendedName>
        <fullName evidence="4">Tetratricopeptide repeat-containing protein</fullName>
    </recommendedName>
</protein>
<feature type="chain" id="PRO_5010165772" description="Tetratricopeptide repeat-containing protein" evidence="1">
    <location>
        <begin position="22"/>
        <end position="296"/>
    </location>
</feature>
<organism evidence="2 3">
    <name type="scientific">Treponema bryantii</name>
    <dbReference type="NCBI Taxonomy" id="163"/>
    <lineage>
        <taxon>Bacteria</taxon>
        <taxon>Pseudomonadati</taxon>
        <taxon>Spirochaetota</taxon>
        <taxon>Spirochaetia</taxon>
        <taxon>Spirochaetales</taxon>
        <taxon>Treponemataceae</taxon>
        <taxon>Treponema</taxon>
    </lineage>
</organism>
<evidence type="ECO:0000256" key="1">
    <source>
        <dbReference type="SAM" id="SignalP"/>
    </source>
</evidence>
<reference evidence="2 3" key="1">
    <citation type="submission" date="2016-10" db="EMBL/GenBank/DDBJ databases">
        <authorList>
            <person name="de Groot N.N."/>
        </authorList>
    </citation>
    <scope>NUCLEOTIDE SEQUENCE [LARGE SCALE GENOMIC DNA]</scope>
    <source>
        <strain evidence="2 3">B25</strain>
    </source>
</reference>
<keyword evidence="1" id="KW-0732">Signal</keyword>
<feature type="signal peptide" evidence="1">
    <location>
        <begin position="1"/>
        <end position="21"/>
    </location>
</feature>
<dbReference type="PROSITE" id="PS51257">
    <property type="entry name" value="PROKAR_LIPOPROTEIN"/>
    <property type="match status" value="1"/>
</dbReference>
<dbReference type="RefSeq" id="WP_074642473.1">
    <property type="nucleotide sequence ID" value="NZ_FOFU01000003.1"/>
</dbReference>
<evidence type="ECO:0000313" key="3">
    <source>
        <dbReference type="Proteomes" id="UP000182360"/>
    </source>
</evidence>
<keyword evidence="3" id="KW-1185">Reference proteome</keyword>
<evidence type="ECO:0008006" key="4">
    <source>
        <dbReference type="Google" id="ProtNLM"/>
    </source>
</evidence>
<evidence type="ECO:0000313" key="2">
    <source>
        <dbReference type="EMBL" id="SEQ28117.1"/>
    </source>
</evidence>
<gene>
    <name evidence="2" type="ORF">SAMN04487977_103250</name>
</gene>
<dbReference type="OrthoDB" id="359561at2"/>
<proteinExistence type="predicted"/>
<name>A0A1H9ER89_9SPIR</name>
<sequence length="296" mass="33069">MKKNLLTASIISVLFFFTACSSGPKRQMSITTIQDSCKHSIESANACILNGNYQQAEEILARARTQALSIDNYDLQLSVSLAHVSLYLSYNPPEIEKARLYVENAYELVPSTTKRKESELLCAMGEARILIAENAVQENFKTIIDKIDDAKKVFKDSPYNHAQCDSILGDVYRLAGRYKEADKIYNEAAKLFTDQRYLSEIGITWYKIAQNQSQSGNQKGALEALNTAIHYDRLAENSMALGADYYIKAVILLKGKPTEANRAEAKKALLHSAEIYTAANLEELASKSLELFLTIE</sequence>
<dbReference type="Proteomes" id="UP000182360">
    <property type="component" value="Unassembled WGS sequence"/>
</dbReference>